<dbReference type="SUPFAM" id="SSF51182">
    <property type="entry name" value="RmlC-like cupins"/>
    <property type="match status" value="1"/>
</dbReference>
<dbReference type="Proteomes" id="UP000246104">
    <property type="component" value="Unassembled WGS sequence"/>
</dbReference>
<dbReference type="InterPro" id="IPR011051">
    <property type="entry name" value="RmlC_Cupin_sf"/>
</dbReference>
<protein>
    <recommendedName>
        <fullName evidence="3">Mannose-6-phosphate isomerase</fullName>
    </recommendedName>
</protein>
<evidence type="ECO:0000313" key="1">
    <source>
        <dbReference type="EMBL" id="PWU23686.1"/>
    </source>
</evidence>
<comment type="caution">
    <text evidence="1">The sequence shown here is derived from an EMBL/GenBank/DDBJ whole genome shotgun (WGS) entry which is preliminary data.</text>
</comment>
<name>A0A317JUC1_9BACT</name>
<dbReference type="InterPro" id="IPR014710">
    <property type="entry name" value="RmlC-like_jellyroll"/>
</dbReference>
<reference evidence="1 2" key="1">
    <citation type="submission" date="2018-02" db="EMBL/GenBank/DDBJ databases">
        <title>Genomic Reconstructions from Amazon Rainforest and Pasture Soil Reveal Novel Insights into the Physiology of Candidate Phyla in Tropical Sites.</title>
        <authorList>
            <person name="Kroeger M.E."/>
            <person name="Delmont T."/>
            <person name="Eren A.M."/>
            <person name="Guo J."/>
            <person name="Meyer K.M."/>
            <person name="Khan K."/>
            <person name="Rodrigues J.L.M."/>
            <person name="Bohannan B.J.M."/>
            <person name="Tringe S."/>
            <person name="Borges C.D."/>
            <person name="Tiedje J."/>
            <person name="Tsai S.M."/>
            <person name="Nusslein K."/>
        </authorList>
    </citation>
    <scope>NUCLEOTIDE SEQUENCE [LARGE SCALE GENOMIC DNA]</scope>
    <source>
        <strain evidence="1">Amazon FNV 2010 28 9</strain>
    </source>
</reference>
<evidence type="ECO:0000313" key="2">
    <source>
        <dbReference type="Proteomes" id="UP000246104"/>
    </source>
</evidence>
<proteinExistence type="predicted"/>
<evidence type="ECO:0008006" key="3">
    <source>
        <dbReference type="Google" id="ProtNLM"/>
    </source>
</evidence>
<accession>A0A317JUC1</accession>
<gene>
    <name evidence="1" type="ORF">C5B42_02130</name>
</gene>
<dbReference type="AlphaFoldDB" id="A0A317JUC1"/>
<dbReference type="Gene3D" id="2.60.120.10">
    <property type="entry name" value="Jelly Rolls"/>
    <property type="match status" value="2"/>
</dbReference>
<organism evidence="1 2">
    <name type="scientific">Candidatus Cerribacteria bacterium 'Amazon FNV 2010 28 9'</name>
    <dbReference type="NCBI Taxonomy" id="2081795"/>
    <lineage>
        <taxon>Bacteria</taxon>
        <taxon>Candidatus Cerribacteria</taxon>
    </lineage>
</organism>
<dbReference type="EMBL" id="PSRQ01000025">
    <property type="protein sequence ID" value="PWU23686.1"/>
    <property type="molecule type" value="Genomic_DNA"/>
</dbReference>
<sequence>MLIRPYLIAHRLIPQLTWGGTYIASHKKIEDESVKSMMIGQSYELTGTSSLSSVERSGKLPVEIADSKLGDVVEVVGDRSSLFSLPSLIDQDPEHVLGKKVSSAHKKMPLLIKFTQAKGNSFQVHVHPGAEFNHWKPKPESWYFFEKGKVTLGLKKPLNVEAYKKVCKEIEMKANELASSVKGKGLSISEARKELASFITQYSPYQYVNELTVDAGTIVDLSAGGIHHSWEEGAEIQNGNIVYEVQVDVMDNECTLRSFDKGKIGDDGSLRPIHINEYFQALDIDEVHNDPMMYMKKSIVVPSDGIEKIPLFETLHYSACEFSFAKEYTGSECTTDAQQSFHHLFVKRGDISIQAGSTTLFVGQGNSVFIPACTGAYTLRTDTTAQVIKTWM</sequence>